<reference evidence="1 2" key="1">
    <citation type="submission" date="2019-07" db="EMBL/GenBank/DDBJ databases">
        <title>Complete Genome Sequence of Leptotrichia trevisanii Strain JMUB3935.</title>
        <authorList>
            <person name="Watanabe S."/>
            <person name="Cui L."/>
        </authorList>
    </citation>
    <scope>NUCLEOTIDE SEQUENCE [LARGE SCALE GENOMIC DNA]</scope>
    <source>
        <strain evidence="1 2">JMUB3935</strain>
    </source>
</reference>
<protein>
    <submittedName>
        <fullName evidence="1">Uncharacterized protein</fullName>
    </submittedName>
</protein>
<organism evidence="1 2">
    <name type="scientific">Leptotrichia trevisanii</name>
    <dbReference type="NCBI Taxonomy" id="109328"/>
    <lineage>
        <taxon>Bacteria</taxon>
        <taxon>Fusobacteriati</taxon>
        <taxon>Fusobacteriota</taxon>
        <taxon>Fusobacteriia</taxon>
        <taxon>Fusobacteriales</taxon>
        <taxon>Leptotrichiaceae</taxon>
        <taxon>Leptotrichia</taxon>
    </lineage>
</organism>
<name>A0A510KPA6_9FUSO</name>
<gene>
    <name evidence="1" type="ORF">JMUB3935_0771</name>
</gene>
<accession>A0A510KPA6</accession>
<sequence>MISKNVVKILGSDDAKVSHNRFKEYLARYKKY</sequence>
<proteinExistence type="predicted"/>
<dbReference type="AlphaFoldDB" id="A0A510KPA6"/>
<dbReference type="Proteomes" id="UP000321378">
    <property type="component" value="Chromosome"/>
</dbReference>
<evidence type="ECO:0000313" key="2">
    <source>
        <dbReference type="Proteomes" id="UP000321378"/>
    </source>
</evidence>
<dbReference type="EMBL" id="AP019840">
    <property type="protein sequence ID" value="BBM51793.1"/>
    <property type="molecule type" value="Genomic_DNA"/>
</dbReference>
<evidence type="ECO:0000313" key="1">
    <source>
        <dbReference type="EMBL" id="BBM51793.1"/>
    </source>
</evidence>